<dbReference type="eggNOG" id="COG1739">
    <property type="taxonomic scope" value="Bacteria"/>
</dbReference>
<name>U7V811_9FUSO</name>
<gene>
    <name evidence="3" type="ORF">HMPREF0202_02402</name>
</gene>
<dbReference type="AlphaFoldDB" id="U7V811"/>
<keyword evidence="4" id="KW-1185">Reference proteome</keyword>
<dbReference type="GO" id="GO:0006446">
    <property type="term" value="P:regulation of translational initiation"/>
    <property type="evidence" value="ECO:0007669"/>
    <property type="project" value="TreeGrafter"/>
</dbReference>
<dbReference type="SUPFAM" id="SSF54211">
    <property type="entry name" value="Ribosomal protein S5 domain 2-like"/>
    <property type="match status" value="1"/>
</dbReference>
<dbReference type="GO" id="GO:0005737">
    <property type="term" value="C:cytoplasm"/>
    <property type="evidence" value="ECO:0007669"/>
    <property type="project" value="TreeGrafter"/>
</dbReference>
<evidence type="ECO:0000259" key="2">
    <source>
        <dbReference type="Pfam" id="PF01205"/>
    </source>
</evidence>
<feature type="domain" description="Impact N-terminal" evidence="2">
    <location>
        <begin position="15"/>
        <end position="120"/>
    </location>
</feature>
<dbReference type="Gene3D" id="3.30.230.30">
    <property type="entry name" value="Impact, N-terminal domain"/>
    <property type="match status" value="1"/>
</dbReference>
<comment type="similarity">
    <text evidence="1">Belongs to the IMPACT family.</text>
</comment>
<dbReference type="RefSeq" id="WP_023051934.1">
    <property type="nucleotide sequence ID" value="NZ_CP173065.2"/>
</dbReference>
<dbReference type="PANTHER" id="PTHR16301">
    <property type="entry name" value="IMPACT-RELATED"/>
    <property type="match status" value="1"/>
</dbReference>
<sequence length="191" mass="21764">MKSIKKAVRIEFEERKSKFIGYAKPISTKEEAEDFISMIREMHPDATHNCTVYRVIDNGQEYFKADDDGEPSGTAGKPMGEILTYMEVNNVVVVATRYFGGIKLGAGGLVRNYAKTAKLAVLEGEIVEFIERVECLLDFSYEKINEVETLLINGNEELLHKDFNERVTYRVKVSNETLEKLKELKDILVIM</sequence>
<dbReference type="Pfam" id="PF01205">
    <property type="entry name" value="Impact_N"/>
    <property type="match status" value="1"/>
</dbReference>
<dbReference type="HOGENOM" id="CLU_083552_1_1_0"/>
<dbReference type="Proteomes" id="UP000017081">
    <property type="component" value="Unassembled WGS sequence"/>
</dbReference>
<proteinExistence type="inferred from homology"/>
<dbReference type="STRING" id="1319815.HMPREF0202_02402"/>
<evidence type="ECO:0000313" key="3">
    <source>
        <dbReference type="EMBL" id="ERT67279.1"/>
    </source>
</evidence>
<dbReference type="InterPro" id="IPR036956">
    <property type="entry name" value="Impact_N_sf"/>
</dbReference>
<dbReference type="EMBL" id="AXZF01000114">
    <property type="protein sequence ID" value="ERT67279.1"/>
    <property type="molecule type" value="Genomic_DNA"/>
</dbReference>
<accession>U7V811</accession>
<evidence type="ECO:0000313" key="4">
    <source>
        <dbReference type="Proteomes" id="UP000017081"/>
    </source>
</evidence>
<dbReference type="PANTHER" id="PTHR16301:SF20">
    <property type="entry name" value="IMPACT FAMILY MEMBER YIGZ"/>
    <property type="match status" value="1"/>
</dbReference>
<dbReference type="InterPro" id="IPR001498">
    <property type="entry name" value="Impact_N"/>
</dbReference>
<protein>
    <submittedName>
        <fullName evidence="3">YigZ family protein</fullName>
    </submittedName>
</protein>
<dbReference type="PATRIC" id="fig|1319815.3.peg.2309"/>
<dbReference type="InterPro" id="IPR020568">
    <property type="entry name" value="Ribosomal_Su5_D2-typ_SF"/>
</dbReference>
<dbReference type="Gene3D" id="3.30.70.240">
    <property type="match status" value="1"/>
</dbReference>
<evidence type="ECO:0000256" key="1">
    <source>
        <dbReference type="ARBA" id="ARBA00007665"/>
    </source>
</evidence>
<comment type="caution">
    <text evidence="3">The sequence shown here is derived from an EMBL/GenBank/DDBJ whole genome shotgun (WGS) entry which is preliminary data.</text>
</comment>
<reference evidence="3 4" key="1">
    <citation type="submission" date="2013-08" db="EMBL/GenBank/DDBJ databases">
        <authorList>
            <person name="Weinstock G."/>
            <person name="Sodergren E."/>
            <person name="Wylie T."/>
            <person name="Fulton L."/>
            <person name="Fulton R."/>
            <person name="Fronick C."/>
            <person name="O'Laughlin M."/>
            <person name="Godfrey J."/>
            <person name="Miner T."/>
            <person name="Herter B."/>
            <person name="Appelbaum E."/>
            <person name="Cordes M."/>
            <person name="Lek S."/>
            <person name="Wollam A."/>
            <person name="Pepin K.H."/>
            <person name="Palsikar V.B."/>
            <person name="Mitreva M."/>
            <person name="Wilson R.K."/>
        </authorList>
    </citation>
    <scope>NUCLEOTIDE SEQUENCE [LARGE SCALE GENOMIC DNA]</scope>
    <source>
        <strain evidence="3 4">ATCC BAA-474</strain>
    </source>
</reference>
<dbReference type="InterPro" id="IPR023582">
    <property type="entry name" value="Impact"/>
</dbReference>
<organism evidence="3 4">
    <name type="scientific">Cetobacterium somerae ATCC BAA-474</name>
    <dbReference type="NCBI Taxonomy" id="1319815"/>
    <lineage>
        <taxon>Bacteria</taxon>
        <taxon>Fusobacteriati</taxon>
        <taxon>Fusobacteriota</taxon>
        <taxon>Fusobacteriia</taxon>
        <taxon>Fusobacteriales</taxon>
        <taxon>Fusobacteriaceae</taxon>
        <taxon>Cetobacterium</taxon>
    </lineage>
</organism>